<sequence length="211" mass="24431">MGRMSGNRYRVKSVGQLLNMREEVLELSERFRDAFGRPEAFGVWFVWGESGSGKTSFILQLCKELSQYGKIIYDSFEEGFGLSLRNRIKQLGVKEVSKRFMVLDKEPISRVSELLSKRKSAHIAVVDSFQYAQLTYKQYLAFKELHPKKLIIFIAPSEGKNPAGMAAKKVRYDASLKIYVEKFRAFSKGRFIGEKGYYDIWQEEAQKHWGE</sequence>
<dbReference type="InterPro" id="IPR027417">
    <property type="entry name" value="P-loop_NTPase"/>
</dbReference>
<reference evidence="1" key="1">
    <citation type="submission" date="2019-03" db="EMBL/GenBank/DDBJ databases">
        <title>Single cell metagenomics reveals metabolic interactions within the superorganism composed of flagellate Streblomastix strix and complex community of Bacteroidetes bacteria on its surface.</title>
        <authorList>
            <person name="Treitli S.C."/>
            <person name="Kolisko M."/>
            <person name="Husnik F."/>
            <person name="Keeling P."/>
            <person name="Hampl V."/>
        </authorList>
    </citation>
    <scope>NUCLEOTIDE SEQUENCE</scope>
    <source>
        <strain evidence="1">STM</strain>
    </source>
</reference>
<gene>
    <name evidence="1" type="ORF">EZS27_012344</name>
</gene>
<protein>
    <recommendedName>
        <fullName evidence="2">AAA+ ATPase domain-containing protein</fullName>
    </recommendedName>
</protein>
<proteinExistence type="predicted"/>
<dbReference type="EMBL" id="SNRY01000511">
    <property type="protein sequence ID" value="KAA6339746.1"/>
    <property type="molecule type" value="Genomic_DNA"/>
</dbReference>
<dbReference type="AlphaFoldDB" id="A0A5J4S0U0"/>
<comment type="caution">
    <text evidence="1">The sequence shown here is derived from an EMBL/GenBank/DDBJ whole genome shotgun (WGS) entry which is preliminary data.</text>
</comment>
<name>A0A5J4S0U0_9ZZZZ</name>
<dbReference type="Gene3D" id="3.40.50.300">
    <property type="entry name" value="P-loop containing nucleotide triphosphate hydrolases"/>
    <property type="match status" value="1"/>
</dbReference>
<organism evidence="1">
    <name type="scientific">termite gut metagenome</name>
    <dbReference type="NCBI Taxonomy" id="433724"/>
    <lineage>
        <taxon>unclassified sequences</taxon>
        <taxon>metagenomes</taxon>
        <taxon>organismal metagenomes</taxon>
    </lineage>
</organism>
<dbReference type="SUPFAM" id="SSF52540">
    <property type="entry name" value="P-loop containing nucleoside triphosphate hydrolases"/>
    <property type="match status" value="1"/>
</dbReference>
<accession>A0A5J4S0U0</accession>
<evidence type="ECO:0008006" key="2">
    <source>
        <dbReference type="Google" id="ProtNLM"/>
    </source>
</evidence>
<evidence type="ECO:0000313" key="1">
    <source>
        <dbReference type="EMBL" id="KAA6339746.1"/>
    </source>
</evidence>